<dbReference type="Pfam" id="PF00578">
    <property type="entry name" value="AhpC-TSA"/>
    <property type="match status" value="1"/>
</dbReference>
<dbReference type="InterPro" id="IPR050217">
    <property type="entry name" value="Peroxiredoxin"/>
</dbReference>
<reference evidence="6" key="1">
    <citation type="submission" date="2013-08" db="EMBL/GenBank/DDBJ databases">
        <authorList>
            <person name="Mendez C."/>
            <person name="Richter M."/>
            <person name="Ferrer M."/>
            <person name="Sanchez J."/>
        </authorList>
    </citation>
    <scope>NUCLEOTIDE SEQUENCE</scope>
</reference>
<evidence type="ECO:0000256" key="3">
    <source>
        <dbReference type="ARBA" id="ARBA00023002"/>
    </source>
</evidence>
<dbReference type="GO" id="GO:0006979">
    <property type="term" value="P:response to oxidative stress"/>
    <property type="evidence" value="ECO:0007669"/>
    <property type="project" value="TreeGrafter"/>
</dbReference>
<proteinExistence type="predicted"/>
<evidence type="ECO:0000256" key="1">
    <source>
        <dbReference type="ARBA" id="ARBA00022559"/>
    </source>
</evidence>
<reference evidence="6" key="2">
    <citation type="journal article" date="2014" name="ISME J.">
        <title>Microbial stratification in low pH oxic and suboxic macroscopic growths along an acid mine drainage.</title>
        <authorList>
            <person name="Mendez-Garcia C."/>
            <person name="Mesa V."/>
            <person name="Sprenger R.R."/>
            <person name="Richter M."/>
            <person name="Diez M.S."/>
            <person name="Solano J."/>
            <person name="Bargiela R."/>
            <person name="Golyshina O.V."/>
            <person name="Manteca A."/>
            <person name="Ramos J.L."/>
            <person name="Gallego J.R."/>
            <person name="Llorente I."/>
            <person name="Martins Dos Santos V.A."/>
            <person name="Jensen O.N."/>
            <person name="Pelaez A.I."/>
            <person name="Sanchez J."/>
            <person name="Ferrer M."/>
        </authorList>
    </citation>
    <scope>NUCLEOTIDE SEQUENCE</scope>
</reference>
<name>T1AJ94_9ZZZZ</name>
<feature type="non-terminal residue" evidence="6">
    <location>
        <position position="1"/>
    </location>
</feature>
<dbReference type="SUPFAM" id="SSF52833">
    <property type="entry name" value="Thioredoxin-like"/>
    <property type="match status" value="1"/>
</dbReference>
<dbReference type="InterPro" id="IPR013766">
    <property type="entry name" value="Thioredoxin_domain"/>
</dbReference>
<dbReference type="CDD" id="cd03015">
    <property type="entry name" value="PRX_Typ2cys"/>
    <property type="match status" value="1"/>
</dbReference>
<dbReference type="InterPro" id="IPR000866">
    <property type="entry name" value="AhpC/TSA"/>
</dbReference>
<dbReference type="InterPro" id="IPR036249">
    <property type="entry name" value="Thioredoxin-like_sf"/>
</dbReference>
<dbReference type="EMBL" id="AUZZ01003287">
    <property type="protein sequence ID" value="EQD57372.1"/>
    <property type="molecule type" value="Genomic_DNA"/>
</dbReference>
<keyword evidence="4" id="KW-0676">Redox-active center</keyword>
<accession>T1AJ94</accession>
<evidence type="ECO:0000313" key="6">
    <source>
        <dbReference type="EMBL" id="EQD57372.1"/>
    </source>
</evidence>
<dbReference type="AlphaFoldDB" id="T1AJ94"/>
<keyword evidence="3" id="KW-0560">Oxidoreductase</keyword>
<keyword evidence="2" id="KW-0049">Antioxidant</keyword>
<organism evidence="6">
    <name type="scientific">mine drainage metagenome</name>
    <dbReference type="NCBI Taxonomy" id="410659"/>
    <lineage>
        <taxon>unclassified sequences</taxon>
        <taxon>metagenomes</taxon>
        <taxon>ecological metagenomes</taxon>
    </lineage>
</organism>
<protein>
    <submittedName>
        <fullName evidence="6">Alkyl hydroperoxide reductase/ Thiol specific antioxidant/ Mal allergen</fullName>
    </submittedName>
</protein>
<dbReference type="GO" id="GO:0005829">
    <property type="term" value="C:cytosol"/>
    <property type="evidence" value="ECO:0007669"/>
    <property type="project" value="TreeGrafter"/>
</dbReference>
<dbReference type="PANTHER" id="PTHR10681">
    <property type="entry name" value="THIOREDOXIN PEROXIDASE"/>
    <property type="match status" value="1"/>
</dbReference>
<dbReference type="InterPro" id="IPR024706">
    <property type="entry name" value="Peroxiredoxin_AhpC-typ"/>
</dbReference>
<evidence type="ECO:0000259" key="5">
    <source>
        <dbReference type="PROSITE" id="PS51352"/>
    </source>
</evidence>
<comment type="caution">
    <text evidence="6">The sequence shown here is derived from an EMBL/GenBank/DDBJ whole genome shotgun (WGS) entry which is preliminary data.</text>
</comment>
<dbReference type="GO" id="GO:0033554">
    <property type="term" value="P:cellular response to stress"/>
    <property type="evidence" value="ECO:0007669"/>
    <property type="project" value="TreeGrafter"/>
</dbReference>
<dbReference type="GO" id="GO:0045454">
    <property type="term" value="P:cell redox homeostasis"/>
    <property type="evidence" value="ECO:0007669"/>
    <property type="project" value="TreeGrafter"/>
</dbReference>
<sequence>SSDKGKWVVLTFYPGDFTFVCATDVEAFTEKYDDFAKNGAVIYGISTDSIFSHKEWAETSPRVKLSRIPLIEDFNKKISEAYGFLNKETGAARRGTVIIDPDGKVQYMSIHNDGLGKDAEHIYTSFMALKYMRDTPAEKGHICAIPANWRVGKEALNIDTVKDIGKL</sequence>
<evidence type="ECO:0000256" key="4">
    <source>
        <dbReference type="ARBA" id="ARBA00023284"/>
    </source>
</evidence>
<keyword evidence="1" id="KW-0575">Peroxidase</keyword>
<dbReference type="GO" id="GO:0008379">
    <property type="term" value="F:thioredoxin peroxidase activity"/>
    <property type="evidence" value="ECO:0007669"/>
    <property type="project" value="TreeGrafter"/>
</dbReference>
<gene>
    <name evidence="6" type="ORF">B2A_04838</name>
</gene>
<dbReference type="PANTHER" id="PTHR10681:SF121">
    <property type="entry name" value="ALKYL HYDROPEROXIDE REDUCTASE C"/>
    <property type="match status" value="1"/>
</dbReference>
<dbReference type="GO" id="GO:0042744">
    <property type="term" value="P:hydrogen peroxide catabolic process"/>
    <property type="evidence" value="ECO:0007669"/>
    <property type="project" value="TreeGrafter"/>
</dbReference>
<dbReference type="PROSITE" id="PS51352">
    <property type="entry name" value="THIOREDOXIN_2"/>
    <property type="match status" value="1"/>
</dbReference>
<dbReference type="Gene3D" id="3.40.30.10">
    <property type="entry name" value="Glutaredoxin"/>
    <property type="match status" value="1"/>
</dbReference>
<evidence type="ECO:0000256" key="2">
    <source>
        <dbReference type="ARBA" id="ARBA00022862"/>
    </source>
</evidence>
<feature type="domain" description="Thioredoxin" evidence="5">
    <location>
        <begin position="1"/>
        <end position="134"/>
    </location>
</feature>
<dbReference type="PIRSF" id="PIRSF000239">
    <property type="entry name" value="AHPC"/>
    <property type="match status" value="1"/>
</dbReference>